<evidence type="ECO:0000313" key="2">
    <source>
        <dbReference type="Proteomes" id="UP000253759"/>
    </source>
</evidence>
<dbReference type="Gene3D" id="2.160.20.80">
    <property type="entry name" value="E3 ubiquitin-protein ligase SopA"/>
    <property type="match status" value="2"/>
</dbReference>
<dbReference type="EMBL" id="QQNH01000004">
    <property type="protein sequence ID" value="RDE09817.1"/>
    <property type="molecule type" value="Genomic_DNA"/>
</dbReference>
<sequence length="257" mass="27532">MVVMGQGQLEGLLLAGKPVEHADLSDIDWTDLPDGALVARHCVFRHCGLVDAELTGARFENCTFERVRFAGANLTDAVFSGCTFFDGEAREGCDFGCADLDGATFENCNLAMARFGLAGLFGTSFTRCKAAGADFEDARFSKQASSRLAVSRVTFVSTLLDMASLRGGRLDDCTFAECSLRQADLRQVSLGGADLRGSDLSEANLNGAILDNADLRDCTLFGVDVTQMAGFAGMKVSEDQLADLVRPLGIRPFPRSR</sequence>
<gene>
    <name evidence="1" type="ORF">DVH29_04565</name>
</gene>
<dbReference type="Proteomes" id="UP000253759">
    <property type="component" value="Unassembled WGS sequence"/>
</dbReference>
<name>A0A369W6Z8_9HYPH</name>
<dbReference type="AlphaFoldDB" id="A0A369W6Z8"/>
<keyword evidence="2" id="KW-1185">Reference proteome</keyword>
<dbReference type="PANTHER" id="PTHR14136:SF17">
    <property type="entry name" value="BTB_POZ DOMAIN-CONTAINING PROTEIN KCTD9"/>
    <property type="match status" value="1"/>
</dbReference>
<dbReference type="InterPro" id="IPR051082">
    <property type="entry name" value="Pentapeptide-BTB/POZ_domain"/>
</dbReference>
<dbReference type="Pfam" id="PF00805">
    <property type="entry name" value="Pentapeptide"/>
    <property type="match status" value="1"/>
</dbReference>
<reference evidence="2" key="1">
    <citation type="submission" date="2018-07" db="EMBL/GenBank/DDBJ databases">
        <authorList>
            <person name="Liu B.-T."/>
            <person name="Du Z."/>
        </authorList>
    </citation>
    <scope>NUCLEOTIDE SEQUENCE [LARGE SCALE GENOMIC DNA]</scope>
    <source>
        <strain evidence="2">XYN52</strain>
    </source>
</reference>
<dbReference type="Pfam" id="PF13576">
    <property type="entry name" value="Pentapeptide_3"/>
    <property type="match status" value="1"/>
</dbReference>
<dbReference type="InterPro" id="IPR001646">
    <property type="entry name" value="5peptide_repeat"/>
</dbReference>
<dbReference type="PANTHER" id="PTHR14136">
    <property type="entry name" value="BTB_POZ DOMAIN-CONTAINING PROTEIN KCTD9"/>
    <property type="match status" value="1"/>
</dbReference>
<proteinExistence type="predicted"/>
<comment type="caution">
    <text evidence="1">The sequence shown here is derived from an EMBL/GenBank/DDBJ whole genome shotgun (WGS) entry which is preliminary data.</text>
</comment>
<dbReference type="SUPFAM" id="SSF141571">
    <property type="entry name" value="Pentapeptide repeat-like"/>
    <property type="match status" value="2"/>
</dbReference>
<protein>
    <submittedName>
        <fullName evidence="1">Pentapeptide repeat-containing protein</fullName>
    </submittedName>
</protein>
<accession>A0A369W6Z8</accession>
<evidence type="ECO:0000313" key="1">
    <source>
        <dbReference type="EMBL" id="RDE09817.1"/>
    </source>
</evidence>
<organism evidence="1 2">
    <name type="scientific">Pelagibacterium lacus</name>
    <dbReference type="NCBI Taxonomy" id="2282655"/>
    <lineage>
        <taxon>Bacteria</taxon>
        <taxon>Pseudomonadati</taxon>
        <taxon>Pseudomonadota</taxon>
        <taxon>Alphaproteobacteria</taxon>
        <taxon>Hyphomicrobiales</taxon>
        <taxon>Devosiaceae</taxon>
        <taxon>Pelagibacterium</taxon>
    </lineage>
</organism>